<accession>A0A9P6JJG4</accession>
<evidence type="ECO:0000256" key="6">
    <source>
        <dbReference type="ARBA" id="ARBA00022989"/>
    </source>
</evidence>
<feature type="transmembrane region" description="Helical" evidence="11">
    <location>
        <begin position="71"/>
        <end position="90"/>
    </location>
</feature>
<proteinExistence type="inferred from homology"/>
<feature type="compositionally biased region" description="Low complexity" evidence="10">
    <location>
        <begin position="10"/>
        <end position="26"/>
    </location>
</feature>
<dbReference type="PRINTS" id="PR00783">
    <property type="entry name" value="MINTRINSICP"/>
</dbReference>
<feature type="region of interest" description="Disordered" evidence="10">
    <location>
        <begin position="1"/>
        <end position="28"/>
    </location>
</feature>
<keyword evidence="4 9" id="KW-0812">Transmembrane</keyword>
<dbReference type="SUPFAM" id="SSF81338">
    <property type="entry name" value="Aquaporin-like"/>
    <property type="match status" value="1"/>
</dbReference>
<keyword evidence="7 11" id="KW-0472">Membrane</keyword>
<dbReference type="PROSITE" id="PS00221">
    <property type="entry name" value="MIP"/>
    <property type="match status" value="1"/>
</dbReference>
<dbReference type="PANTHER" id="PTHR43829">
    <property type="entry name" value="AQUAPORIN OR AQUAGLYCEROPORIN RELATED"/>
    <property type="match status" value="1"/>
</dbReference>
<dbReference type="GO" id="GO:0005886">
    <property type="term" value="C:plasma membrane"/>
    <property type="evidence" value="ECO:0007669"/>
    <property type="project" value="TreeGrafter"/>
</dbReference>
<reference evidence="12" key="1">
    <citation type="submission" date="2020-11" db="EMBL/GenBank/DDBJ databases">
        <authorList>
            <consortium name="DOE Joint Genome Institute"/>
            <person name="Ahrendt S."/>
            <person name="Riley R."/>
            <person name="Andreopoulos W."/>
            <person name="Labutti K."/>
            <person name="Pangilinan J."/>
            <person name="Ruiz-Duenas F.J."/>
            <person name="Barrasa J.M."/>
            <person name="Sanchez-Garcia M."/>
            <person name="Camarero S."/>
            <person name="Miyauchi S."/>
            <person name="Serrano A."/>
            <person name="Linde D."/>
            <person name="Babiker R."/>
            <person name="Drula E."/>
            <person name="Ayuso-Fernandez I."/>
            <person name="Pacheco R."/>
            <person name="Padilla G."/>
            <person name="Ferreira P."/>
            <person name="Barriuso J."/>
            <person name="Kellner H."/>
            <person name="Castanera R."/>
            <person name="Alfaro M."/>
            <person name="Ramirez L."/>
            <person name="Pisabarro A.G."/>
            <person name="Kuo A."/>
            <person name="Tritt A."/>
            <person name="Lipzen A."/>
            <person name="He G."/>
            <person name="Yan M."/>
            <person name="Ng V."/>
            <person name="Cullen D."/>
            <person name="Martin F."/>
            <person name="Rosso M.-N."/>
            <person name="Henrissat B."/>
            <person name="Hibbett D."/>
            <person name="Martinez A.T."/>
            <person name="Grigoriev I.V."/>
        </authorList>
    </citation>
    <scope>NUCLEOTIDE SEQUENCE</scope>
    <source>
        <strain evidence="12">CBS 506.95</strain>
    </source>
</reference>
<dbReference type="Gene3D" id="1.20.1080.10">
    <property type="entry name" value="Glycerol uptake facilitator protein"/>
    <property type="match status" value="1"/>
</dbReference>
<comment type="catalytic activity">
    <reaction evidence="8">
        <text>H2O(in) = H2O(out)</text>
        <dbReference type="Rhea" id="RHEA:29667"/>
        <dbReference type="ChEBI" id="CHEBI:15377"/>
    </reaction>
</comment>
<evidence type="ECO:0000313" key="13">
    <source>
        <dbReference type="Proteomes" id="UP000807306"/>
    </source>
</evidence>
<feature type="transmembrane region" description="Helical" evidence="11">
    <location>
        <begin position="202"/>
        <end position="224"/>
    </location>
</feature>
<evidence type="ECO:0000256" key="1">
    <source>
        <dbReference type="ARBA" id="ARBA00004141"/>
    </source>
</evidence>
<keyword evidence="3 9" id="KW-0813">Transport</keyword>
<evidence type="ECO:0000256" key="3">
    <source>
        <dbReference type="ARBA" id="ARBA00022448"/>
    </source>
</evidence>
<feature type="transmembrane region" description="Helical" evidence="11">
    <location>
        <begin position="290"/>
        <end position="310"/>
    </location>
</feature>
<evidence type="ECO:0000256" key="11">
    <source>
        <dbReference type="SAM" id="Phobius"/>
    </source>
</evidence>
<evidence type="ECO:0000313" key="12">
    <source>
        <dbReference type="EMBL" id="KAF9523232.1"/>
    </source>
</evidence>
<dbReference type="InterPro" id="IPR023271">
    <property type="entry name" value="Aquaporin-like"/>
</dbReference>
<keyword evidence="13" id="KW-1185">Reference proteome</keyword>
<comment type="caution">
    <text evidence="12">The sequence shown here is derived from an EMBL/GenBank/DDBJ whole genome shotgun (WGS) entry which is preliminary data.</text>
</comment>
<comment type="similarity">
    <text evidence="2 9">Belongs to the MIP/aquaporin (TC 1.A.8) family.</text>
</comment>
<dbReference type="GO" id="GO:0015250">
    <property type="term" value="F:water channel activity"/>
    <property type="evidence" value="ECO:0007669"/>
    <property type="project" value="TreeGrafter"/>
</dbReference>
<dbReference type="AlphaFoldDB" id="A0A9P6JJG4"/>
<feature type="transmembrane region" description="Helical" evidence="11">
    <location>
        <begin position="236"/>
        <end position="256"/>
    </location>
</feature>
<dbReference type="InterPro" id="IPR050363">
    <property type="entry name" value="MIP/Aquaporin"/>
</dbReference>
<dbReference type="OrthoDB" id="3222at2759"/>
<gene>
    <name evidence="12" type="ORF">CPB83DRAFT_863238</name>
</gene>
<dbReference type="GO" id="GO:0015254">
    <property type="term" value="F:glycerol channel activity"/>
    <property type="evidence" value="ECO:0007669"/>
    <property type="project" value="TreeGrafter"/>
</dbReference>
<evidence type="ECO:0000256" key="2">
    <source>
        <dbReference type="ARBA" id="ARBA00006175"/>
    </source>
</evidence>
<sequence length="340" mass="37097">MSQTNQLSPVVSSHSTTSTHVHTSTHMGDHETYYQSSVTSKRFPSTIARLLKPRKAFNHIRHVLHQELAEFFGMTVFIFFGTAVNCQVVLSTNTGIASSPKGEFLSQTLGWGIGLAIGAWVSGGISGGHLNPAVTLAMATWRGFPWRRVPGYIFAQLWGGIVGAGLVYGTYHEAINIFEGGRGRRTSATASMFVTYALEYPSAATCFFTEFLGTAILVFTVMATTNKKLKVVAESVGLLPLALFLVLTGLSSAFGMQTSWAFNPARDFGPRVLLSFVGYGKQLYTYRNEYWIWCPIMAPFLGGQVAAAFYEVFVSGNWADDEQISPIHSKKATMSNAVPV</sequence>
<organism evidence="12 13">
    <name type="scientific">Crepidotus variabilis</name>
    <dbReference type="NCBI Taxonomy" id="179855"/>
    <lineage>
        <taxon>Eukaryota</taxon>
        <taxon>Fungi</taxon>
        <taxon>Dikarya</taxon>
        <taxon>Basidiomycota</taxon>
        <taxon>Agaricomycotina</taxon>
        <taxon>Agaricomycetes</taxon>
        <taxon>Agaricomycetidae</taxon>
        <taxon>Agaricales</taxon>
        <taxon>Agaricineae</taxon>
        <taxon>Crepidotaceae</taxon>
        <taxon>Crepidotus</taxon>
    </lineage>
</organism>
<dbReference type="InterPro" id="IPR000425">
    <property type="entry name" value="MIP"/>
</dbReference>
<dbReference type="InterPro" id="IPR022357">
    <property type="entry name" value="MIP_CS"/>
</dbReference>
<evidence type="ECO:0000256" key="7">
    <source>
        <dbReference type="ARBA" id="ARBA00023136"/>
    </source>
</evidence>
<dbReference type="NCBIfam" id="TIGR00861">
    <property type="entry name" value="MIP"/>
    <property type="match status" value="1"/>
</dbReference>
<evidence type="ECO:0000256" key="9">
    <source>
        <dbReference type="RuleBase" id="RU000477"/>
    </source>
</evidence>
<evidence type="ECO:0000256" key="10">
    <source>
        <dbReference type="SAM" id="MobiDB-lite"/>
    </source>
</evidence>
<dbReference type="EMBL" id="MU157922">
    <property type="protein sequence ID" value="KAF9523232.1"/>
    <property type="molecule type" value="Genomic_DNA"/>
</dbReference>
<dbReference type="Pfam" id="PF00230">
    <property type="entry name" value="MIP"/>
    <property type="match status" value="1"/>
</dbReference>
<evidence type="ECO:0000256" key="8">
    <source>
        <dbReference type="ARBA" id="ARBA00034651"/>
    </source>
</evidence>
<evidence type="ECO:0000256" key="5">
    <source>
        <dbReference type="ARBA" id="ARBA00022737"/>
    </source>
</evidence>
<dbReference type="PANTHER" id="PTHR43829:SF9">
    <property type="entry name" value="AQUAPORIN-9"/>
    <property type="match status" value="1"/>
</dbReference>
<keyword evidence="6 11" id="KW-1133">Transmembrane helix</keyword>
<name>A0A9P6JJG4_9AGAR</name>
<feature type="transmembrane region" description="Helical" evidence="11">
    <location>
        <begin position="151"/>
        <end position="171"/>
    </location>
</feature>
<dbReference type="Proteomes" id="UP000807306">
    <property type="component" value="Unassembled WGS sequence"/>
</dbReference>
<feature type="transmembrane region" description="Helical" evidence="11">
    <location>
        <begin position="110"/>
        <end position="130"/>
    </location>
</feature>
<protein>
    <submittedName>
        <fullName evidence="12">Aquaporin-like protein</fullName>
    </submittedName>
</protein>
<keyword evidence="5" id="KW-0677">Repeat</keyword>
<evidence type="ECO:0000256" key="4">
    <source>
        <dbReference type="ARBA" id="ARBA00022692"/>
    </source>
</evidence>
<comment type="subcellular location">
    <subcellularLocation>
        <location evidence="1">Membrane</location>
        <topology evidence="1">Multi-pass membrane protein</topology>
    </subcellularLocation>
</comment>